<feature type="region of interest" description="Disordered" evidence="11">
    <location>
        <begin position="360"/>
        <end position="405"/>
    </location>
</feature>
<dbReference type="EMBL" id="LFMY01000002">
    <property type="protein sequence ID" value="OKL62754.1"/>
    <property type="molecule type" value="Genomic_DNA"/>
</dbReference>
<feature type="compositionally biased region" description="Polar residues" evidence="11">
    <location>
        <begin position="913"/>
        <end position="930"/>
    </location>
</feature>
<dbReference type="InterPro" id="IPR033133">
    <property type="entry name" value="PUM-HD"/>
</dbReference>
<feature type="compositionally biased region" description="Polar residues" evidence="11">
    <location>
        <begin position="837"/>
        <end position="855"/>
    </location>
</feature>
<dbReference type="GO" id="GO:0006364">
    <property type="term" value="P:rRNA processing"/>
    <property type="evidence" value="ECO:0007669"/>
    <property type="project" value="UniProtKB-KW"/>
</dbReference>
<comment type="caution">
    <text evidence="13">The sequence shown here is derived from an EMBL/GenBank/DDBJ whole genome shotgun (WGS) entry which is preliminary data.</text>
</comment>
<feature type="region of interest" description="Disordered" evidence="11">
    <location>
        <begin position="1"/>
        <end position="87"/>
    </location>
</feature>
<feature type="repeat" description="Pumilio" evidence="10">
    <location>
        <begin position="545"/>
        <end position="580"/>
    </location>
</feature>
<feature type="repeat" description="Pumilio" evidence="10">
    <location>
        <begin position="617"/>
        <end position="652"/>
    </location>
</feature>
<keyword evidence="4" id="KW-0698">rRNA processing</keyword>
<evidence type="ECO:0000256" key="3">
    <source>
        <dbReference type="ARBA" id="ARBA00022517"/>
    </source>
</evidence>
<dbReference type="PROSITE" id="PS50302">
    <property type="entry name" value="PUM"/>
    <property type="match status" value="8"/>
</dbReference>
<evidence type="ECO:0000256" key="5">
    <source>
        <dbReference type="ARBA" id="ARBA00022737"/>
    </source>
</evidence>
<dbReference type="InterPro" id="IPR001313">
    <property type="entry name" value="Pumilio_RNA-bd_rpt"/>
</dbReference>
<dbReference type="SMART" id="SM00025">
    <property type="entry name" value="Pumilio"/>
    <property type="match status" value="8"/>
</dbReference>
<feature type="region of interest" description="Disordered" evidence="11">
    <location>
        <begin position="835"/>
        <end position="930"/>
    </location>
</feature>
<feature type="repeat" description="Pumilio" evidence="10">
    <location>
        <begin position="689"/>
        <end position="724"/>
    </location>
</feature>
<keyword evidence="3" id="KW-0690">Ribosome biogenesis</keyword>
<evidence type="ECO:0000256" key="11">
    <source>
        <dbReference type="SAM" id="MobiDB-lite"/>
    </source>
</evidence>
<dbReference type="PANTHER" id="PTHR12537:SF12">
    <property type="entry name" value="MATERNAL PROTEIN PUMILIO"/>
    <property type="match status" value="1"/>
</dbReference>
<evidence type="ECO:0000256" key="8">
    <source>
        <dbReference type="ARBA" id="ARBA00060736"/>
    </source>
</evidence>
<gene>
    <name evidence="13" type="ORF">UA08_01424</name>
</gene>
<feature type="region of interest" description="Disordered" evidence="11">
    <location>
        <begin position="252"/>
        <end position="281"/>
    </location>
</feature>
<dbReference type="Pfam" id="PF00806">
    <property type="entry name" value="PUF"/>
    <property type="match status" value="8"/>
</dbReference>
<dbReference type="RefSeq" id="XP_020122875.1">
    <property type="nucleotide sequence ID" value="XM_020261086.1"/>
</dbReference>
<dbReference type="STRING" id="1441469.A0A1Q5Q9Z5"/>
<dbReference type="PROSITE" id="PS50303">
    <property type="entry name" value="PUM_HD"/>
    <property type="match status" value="1"/>
</dbReference>
<evidence type="ECO:0000256" key="7">
    <source>
        <dbReference type="ARBA" id="ARBA00024893"/>
    </source>
</evidence>
<accession>A0A1Q5Q9Z5</accession>
<dbReference type="OrthoDB" id="668540at2759"/>
<feature type="region of interest" description="Disordered" evidence="11">
    <location>
        <begin position="202"/>
        <end position="222"/>
    </location>
</feature>
<feature type="compositionally biased region" description="Polar residues" evidence="11">
    <location>
        <begin position="252"/>
        <end position="269"/>
    </location>
</feature>
<dbReference type="CDD" id="cd07920">
    <property type="entry name" value="Pumilio"/>
    <property type="match status" value="1"/>
</dbReference>
<dbReference type="InterPro" id="IPR011989">
    <property type="entry name" value="ARM-like"/>
</dbReference>
<comment type="function">
    <text evidence="7">RNA-binding nucleolar protein required for pre-rRNA processing. Involved in production of 18S rRNA and assembly of small ribosomal subunit.</text>
</comment>
<dbReference type="GO" id="GO:0005737">
    <property type="term" value="C:cytoplasm"/>
    <property type="evidence" value="ECO:0007669"/>
    <property type="project" value="UniProtKB-SubCell"/>
</dbReference>
<comment type="subcellular location">
    <subcellularLocation>
        <location evidence="1">Cytoplasm</location>
    </subcellularLocation>
</comment>
<dbReference type="Proteomes" id="UP000214365">
    <property type="component" value="Unassembled WGS sequence"/>
</dbReference>
<evidence type="ECO:0000259" key="12">
    <source>
        <dbReference type="PROSITE" id="PS50303"/>
    </source>
</evidence>
<reference evidence="13 14" key="1">
    <citation type="submission" date="2015-06" db="EMBL/GenBank/DDBJ databases">
        <title>Talaromyces atroroseus IBT 11181 draft genome.</title>
        <authorList>
            <person name="Rasmussen K.B."/>
            <person name="Rasmussen S."/>
            <person name="Petersen B."/>
            <person name="Sicheritz-Ponten T."/>
            <person name="Mortensen U.H."/>
            <person name="Thrane U."/>
        </authorList>
    </citation>
    <scope>NUCLEOTIDE SEQUENCE [LARGE SCALE GENOMIC DNA]</scope>
    <source>
        <strain evidence="13 14">IBT 11181</strain>
    </source>
</reference>
<keyword evidence="2" id="KW-0963">Cytoplasm</keyword>
<sequence>MASTMATNRSTVHNNVRTNPIGTSTLNGDRTNSTHNTGMGNGFPASKDRWNNNIWSRNTFSSDSESEGTVTRENAFQGKSGSSSLLAASESDGWAGRASLPWNTVGSATSLGMNQSNSIKTSPIETLAGDRSAPARAENGDNNSYFSLPRTNAIGHNNSASASKAYLGPNGDGYSVPTTEGLSLGNFGNFRNDDQKQYNSFSTNTTTGGFQRKSSLVPNARDTSRSEDVLGSMGVGPFSHVASESISAGSTRQNTFSHISQNSGSTSTAYHPYEAHGLGPRLSSGQLDITAGLNQLQLNDGQPLAGYPNAQRNAYQAQESFDRFNNHLATDDVHYQDMSNYESEFPNEFPLASYQSLSRLGDRDASPTGDFTRGLGGSFYPSIRTPPVANNQLRPSSGHRLPGQISDGQAALLDRRLRGLQQEQDLNHVAGAAMQQRLSFPSSYELSGYSASRLNGFSPYLQMPYNALPSAIVQRVPHREPDPSQVVRSPLLEEFRTHNKSNKRYELKDIYDHIVEFSGDQHGSRFIQQKLESANSDEKDQVFREIQPNCLQLMTDVFGNYVVQKLFEHGNQSQKRVLANQMKSHILALSTQMYGCRVVQKALEHILTDQQAAMVKELENNVLKCVRDQNGNHVIQKAIERVPSQHIRFIINAFKGQVNKLATHPYGCRVIQRMLEHCETPDRESILAELHVCTETLIPDQFGNYVIQHVIENGEEKDRSVMICAVIKNVHNFSKHKFASNVVEKSIEFGEESQRREIIRLLTTHNDRGESPLLGLMRDQYGNYVIQKVLGQVKGSEREMIIDEIKPLLSQLKKFSYGKQIVAIEKLIIDPNAPTVAANSSTPPASHKSSPQPSRRSLADMRSLVGGAAPPTPPPTDTQSLHGGSATDGSVDGPVDNSKGLATTSIAAIPDSTVANQTGAEVGVSSESQA</sequence>
<evidence type="ECO:0000256" key="6">
    <source>
        <dbReference type="ARBA" id="ARBA00022884"/>
    </source>
</evidence>
<evidence type="ECO:0000256" key="10">
    <source>
        <dbReference type="PROSITE-ProRule" id="PRU00317"/>
    </source>
</evidence>
<feature type="compositionally biased region" description="Polar residues" evidence="11">
    <location>
        <begin position="51"/>
        <end position="79"/>
    </location>
</feature>
<comment type="similarity">
    <text evidence="8">Belongs to the PUF3 family.</text>
</comment>
<evidence type="ECO:0000256" key="2">
    <source>
        <dbReference type="ARBA" id="ARBA00022490"/>
    </source>
</evidence>
<feature type="compositionally biased region" description="Polar residues" evidence="11">
    <location>
        <begin position="202"/>
        <end position="217"/>
    </location>
</feature>
<feature type="domain" description="PUM-HD" evidence="12">
    <location>
        <begin position="487"/>
        <end position="829"/>
    </location>
</feature>
<dbReference type="InterPro" id="IPR016024">
    <property type="entry name" value="ARM-type_fold"/>
</dbReference>
<dbReference type="GO" id="GO:0000288">
    <property type="term" value="P:nuclear-transcribed mRNA catabolic process, deadenylation-dependent decay"/>
    <property type="evidence" value="ECO:0007669"/>
    <property type="project" value="TreeGrafter"/>
</dbReference>
<keyword evidence="5" id="KW-0677">Repeat</keyword>
<name>A0A1Q5Q9Z5_TALAT</name>
<feature type="repeat" description="Pumilio" evidence="10">
    <location>
        <begin position="653"/>
        <end position="688"/>
    </location>
</feature>
<feature type="repeat" description="Pumilio" evidence="10">
    <location>
        <begin position="581"/>
        <end position="616"/>
    </location>
</feature>
<evidence type="ECO:0000313" key="13">
    <source>
        <dbReference type="EMBL" id="OKL62754.1"/>
    </source>
</evidence>
<evidence type="ECO:0000256" key="1">
    <source>
        <dbReference type="ARBA" id="ARBA00004496"/>
    </source>
</evidence>
<dbReference type="GO" id="GO:0003730">
    <property type="term" value="F:mRNA 3'-UTR binding"/>
    <property type="evidence" value="ECO:0007669"/>
    <property type="project" value="TreeGrafter"/>
</dbReference>
<feature type="repeat" description="Pumilio" evidence="10">
    <location>
        <begin position="725"/>
        <end position="760"/>
    </location>
</feature>
<dbReference type="GeneID" id="31001179"/>
<feature type="compositionally biased region" description="Polar residues" evidence="11">
    <location>
        <begin position="1"/>
        <end position="38"/>
    </location>
</feature>
<evidence type="ECO:0000313" key="14">
    <source>
        <dbReference type="Proteomes" id="UP000214365"/>
    </source>
</evidence>
<evidence type="ECO:0000256" key="4">
    <source>
        <dbReference type="ARBA" id="ARBA00022552"/>
    </source>
</evidence>
<proteinExistence type="inferred from homology"/>
<feature type="repeat" description="Pumilio" evidence="10">
    <location>
        <begin position="768"/>
        <end position="803"/>
    </location>
</feature>
<dbReference type="InterPro" id="IPR033712">
    <property type="entry name" value="Pumilio_RNA-bd"/>
</dbReference>
<dbReference type="SUPFAM" id="SSF48371">
    <property type="entry name" value="ARM repeat"/>
    <property type="match status" value="1"/>
</dbReference>
<feature type="repeat" description="Pumilio" evidence="10">
    <location>
        <begin position="509"/>
        <end position="544"/>
    </location>
</feature>
<organism evidence="13 14">
    <name type="scientific">Talaromyces atroroseus</name>
    <dbReference type="NCBI Taxonomy" id="1441469"/>
    <lineage>
        <taxon>Eukaryota</taxon>
        <taxon>Fungi</taxon>
        <taxon>Dikarya</taxon>
        <taxon>Ascomycota</taxon>
        <taxon>Pezizomycotina</taxon>
        <taxon>Eurotiomycetes</taxon>
        <taxon>Eurotiomycetidae</taxon>
        <taxon>Eurotiales</taxon>
        <taxon>Trichocomaceae</taxon>
        <taxon>Talaromyces</taxon>
        <taxon>Talaromyces sect. Trachyspermi</taxon>
    </lineage>
</organism>
<keyword evidence="6" id="KW-0694">RNA-binding</keyword>
<dbReference type="PANTHER" id="PTHR12537">
    <property type="entry name" value="RNA BINDING PROTEIN PUMILIO-RELATED"/>
    <property type="match status" value="1"/>
</dbReference>
<protein>
    <recommendedName>
        <fullName evidence="9">Pumilio homology domain family member 3</fullName>
    </recommendedName>
</protein>
<dbReference type="Gene3D" id="1.25.10.10">
    <property type="entry name" value="Leucine-rich Repeat Variant"/>
    <property type="match status" value="1"/>
</dbReference>
<evidence type="ECO:0000256" key="9">
    <source>
        <dbReference type="ARBA" id="ARBA00081811"/>
    </source>
</evidence>
<keyword evidence="14" id="KW-1185">Reference proteome</keyword>
<dbReference type="FunFam" id="1.25.10.10:FF:000004">
    <property type="entry name" value="Pumilio homolog 1 isoform 2"/>
    <property type="match status" value="1"/>
</dbReference>
<dbReference type="AlphaFoldDB" id="A0A1Q5Q9Z5"/>